<dbReference type="AlphaFoldDB" id="A0ABD7GNF6"/>
<accession>A0ABD7GNF6</accession>
<organism evidence="1 2">
    <name type="scientific">Enterobacter roggenkampii</name>
    <dbReference type="NCBI Taxonomy" id="1812935"/>
    <lineage>
        <taxon>Bacteria</taxon>
        <taxon>Pseudomonadati</taxon>
        <taxon>Pseudomonadota</taxon>
        <taxon>Gammaproteobacteria</taxon>
        <taxon>Enterobacterales</taxon>
        <taxon>Enterobacteriaceae</taxon>
        <taxon>Enterobacter</taxon>
        <taxon>Enterobacter cloacae complex</taxon>
    </lineage>
</organism>
<evidence type="ECO:0000313" key="2">
    <source>
        <dbReference type="Proteomes" id="UP000255291"/>
    </source>
</evidence>
<protein>
    <submittedName>
        <fullName evidence="1">Uncharacterized protein</fullName>
    </submittedName>
</protein>
<name>A0ABD7GNF6_9ENTR</name>
<feature type="non-terminal residue" evidence="1">
    <location>
        <position position="80"/>
    </location>
</feature>
<dbReference type="Proteomes" id="UP000255291">
    <property type="component" value="Unassembled WGS sequence"/>
</dbReference>
<gene>
    <name evidence="1" type="ORF">DXF87_26490</name>
</gene>
<comment type="caution">
    <text evidence="1">The sequence shown here is derived from an EMBL/GenBank/DDBJ whole genome shotgun (WGS) entry which is preliminary data.</text>
</comment>
<evidence type="ECO:0000313" key="1">
    <source>
        <dbReference type="EMBL" id="RDT49637.1"/>
    </source>
</evidence>
<sequence>GAAVYRLVPGPPALAFFNGGGKHGLVWEDMCVLNPMLLGPRAAKRQGGVFEPVVEGVTRLRGGRRLVVLGVSGEGRGRGG</sequence>
<feature type="non-terminal residue" evidence="1">
    <location>
        <position position="1"/>
    </location>
</feature>
<dbReference type="EMBL" id="QRBW01000436">
    <property type="protein sequence ID" value="RDT49637.1"/>
    <property type="molecule type" value="Genomic_DNA"/>
</dbReference>
<proteinExistence type="predicted"/>
<reference evidence="1 2" key="1">
    <citation type="submission" date="2018-07" db="EMBL/GenBank/DDBJ databases">
        <title>The use of a cohorting ward and systematic surveillance cultures for the control of a Klebsiella pneumoniae carbapenemase (KPC)-producing Enterobacteriaceae outbreak.</title>
        <authorList>
            <person name="Doi Y."/>
        </authorList>
    </citation>
    <scope>NUCLEOTIDE SEQUENCE [LARGE SCALE GENOMIC DNA]</scope>
    <source>
        <strain evidence="1 2">1-RC-17-04017</strain>
    </source>
</reference>